<proteinExistence type="predicted"/>
<dbReference type="RefSeq" id="XP_012050038.1">
    <property type="nucleotide sequence ID" value="XM_012194648.1"/>
</dbReference>
<feature type="domain" description="ZSWIM1/3 RNaseH-like" evidence="1">
    <location>
        <begin position="22"/>
        <end position="72"/>
    </location>
</feature>
<evidence type="ECO:0000313" key="2">
    <source>
        <dbReference type="EMBL" id="AFR95575.1"/>
    </source>
</evidence>
<dbReference type="HOGENOM" id="CLU_2605959_0_0_1"/>
<protein>
    <recommendedName>
        <fullName evidence="1">ZSWIM1/3 RNaseH-like domain-containing protein</fullName>
    </recommendedName>
</protein>
<reference evidence="2 3" key="1">
    <citation type="journal article" date="2014" name="PLoS Genet.">
        <title>Analysis of the genome and transcriptome of Cryptococcus neoformans var. grubii reveals complex RNA expression and microevolution leading to virulence attenuation.</title>
        <authorList>
            <person name="Janbon G."/>
            <person name="Ormerod K.L."/>
            <person name="Paulet D."/>
            <person name="Byrnes E.J.III."/>
            <person name="Yadav V."/>
            <person name="Chatterjee G."/>
            <person name="Mullapudi N."/>
            <person name="Hon C.C."/>
            <person name="Billmyre R.B."/>
            <person name="Brunel F."/>
            <person name="Bahn Y.S."/>
            <person name="Chen W."/>
            <person name="Chen Y."/>
            <person name="Chow E.W."/>
            <person name="Coppee J.Y."/>
            <person name="Floyd-Averette A."/>
            <person name="Gaillardin C."/>
            <person name="Gerik K.J."/>
            <person name="Goldberg J."/>
            <person name="Gonzalez-Hilarion S."/>
            <person name="Gujja S."/>
            <person name="Hamlin J.L."/>
            <person name="Hsueh Y.P."/>
            <person name="Ianiri G."/>
            <person name="Jones S."/>
            <person name="Kodira C.D."/>
            <person name="Kozubowski L."/>
            <person name="Lam W."/>
            <person name="Marra M."/>
            <person name="Mesner L.D."/>
            <person name="Mieczkowski P.A."/>
            <person name="Moyrand F."/>
            <person name="Nielsen K."/>
            <person name="Proux C."/>
            <person name="Rossignol T."/>
            <person name="Schein J.E."/>
            <person name="Sun S."/>
            <person name="Wollschlaeger C."/>
            <person name="Wood I.A."/>
            <person name="Zeng Q."/>
            <person name="Neuveglise C."/>
            <person name="Newlon C.S."/>
            <person name="Perfect J.R."/>
            <person name="Lodge J.K."/>
            <person name="Idnurm A."/>
            <person name="Stajich J.E."/>
            <person name="Kronstad J.W."/>
            <person name="Sanyal K."/>
            <person name="Heitman J."/>
            <person name="Fraser J.A."/>
            <person name="Cuomo C.A."/>
            <person name="Dietrich F.S."/>
        </authorList>
    </citation>
    <scope>NUCLEOTIDE SEQUENCE [LARGE SCALE GENOMIC DNA]</scope>
    <source>
        <strain evidence="3">H99 / ATCC 208821 / CBS 10515 / FGSC 9487</strain>
    </source>
</reference>
<dbReference type="AlphaFoldDB" id="J9VV42"/>
<dbReference type="EMBL" id="CP003825">
    <property type="protein sequence ID" value="AFR95575.1"/>
    <property type="molecule type" value="Genomic_DNA"/>
</dbReference>
<dbReference type="Proteomes" id="UP000010091">
    <property type="component" value="Chromosome 6"/>
</dbReference>
<gene>
    <name evidence="2" type="ORF">CNAG_02253</name>
</gene>
<organism evidence="2 3">
    <name type="scientific">Cryptococcus neoformans (strain H99 / ATCC 208821 / CBS 10515 / FGSC 9487)</name>
    <name type="common">Cryptococcus neoformans var. grubii serotype A</name>
    <dbReference type="NCBI Taxonomy" id="235443"/>
    <lineage>
        <taxon>Eukaryota</taxon>
        <taxon>Fungi</taxon>
        <taxon>Dikarya</taxon>
        <taxon>Basidiomycota</taxon>
        <taxon>Agaricomycotina</taxon>
        <taxon>Tremellomycetes</taxon>
        <taxon>Tremellales</taxon>
        <taxon>Cryptococcaceae</taxon>
        <taxon>Cryptococcus</taxon>
        <taxon>Cryptococcus neoformans species complex</taxon>
    </lineage>
</organism>
<dbReference type="Pfam" id="PF21056">
    <property type="entry name" value="ZSWIM1-3_RNaseH-like"/>
    <property type="match status" value="1"/>
</dbReference>
<evidence type="ECO:0000313" key="3">
    <source>
        <dbReference type="Proteomes" id="UP000010091"/>
    </source>
</evidence>
<dbReference type="InterPro" id="IPR048324">
    <property type="entry name" value="ZSWIM1-3_RNaseH-like"/>
</dbReference>
<dbReference type="GeneID" id="23885897"/>
<accession>J9VV42</accession>
<keyword evidence="3" id="KW-1185">Reference proteome</keyword>
<name>J9VV42_CRYN9</name>
<dbReference type="VEuPathDB" id="FungiDB:CNAG_02253"/>
<sequence length="79" mass="9140">MAFYLVSKAGPCWGRVVTNDELHHPFVNTHDELVGLVYTKQTAHTLIHQFPEVLFFDCTYKTNLYWMPMLHIIGSTSVK</sequence>
<evidence type="ECO:0000259" key="1">
    <source>
        <dbReference type="Pfam" id="PF21056"/>
    </source>
</evidence>